<dbReference type="Proteomes" id="UP000249522">
    <property type="component" value="Unassembled WGS sequence"/>
</dbReference>
<dbReference type="InterPro" id="IPR029068">
    <property type="entry name" value="Glyas_Bleomycin-R_OHBP_Dase"/>
</dbReference>
<dbReference type="AlphaFoldDB" id="A0A2W1LNQ4"/>
<gene>
    <name evidence="2" type="ORF">DNH61_09375</name>
</gene>
<dbReference type="PANTHER" id="PTHR33993">
    <property type="entry name" value="GLYOXALASE-RELATED"/>
    <property type="match status" value="1"/>
</dbReference>
<reference evidence="2 3" key="1">
    <citation type="submission" date="2018-06" db="EMBL/GenBank/DDBJ databases">
        <title>Paenibacillus imtechensis sp. nov.</title>
        <authorList>
            <person name="Pinnaka A.K."/>
            <person name="Singh H."/>
            <person name="Kaur M."/>
        </authorList>
    </citation>
    <scope>NUCLEOTIDE SEQUENCE [LARGE SCALE GENOMIC DNA]</scope>
    <source>
        <strain evidence="2 3">SMB1</strain>
    </source>
</reference>
<name>A0A2W1LNQ4_9BACL</name>
<protein>
    <recommendedName>
        <fullName evidence="1">VOC domain-containing protein</fullName>
    </recommendedName>
</protein>
<accession>A0A2W1LNQ4</accession>
<dbReference type="InterPro" id="IPR004360">
    <property type="entry name" value="Glyas_Fos-R_dOase_dom"/>
</dbReference>
<evidence type="ECO:0000313" key="2">
    <source>
        <dbReference type="EMBL" id="PZD96114.1"/>
    </source>
</evidence>
<dbReference type="OrthoDB" id="2354281at2"/>
<dbReference type="RefSeq" id="WP_111146402.1">
    <property type="nucleotide sequence ID" value="NZ_QKRB01000042.1"/>
</dbReference>
<dbReference type="CDD" id="cd06587">
    <property type="entry name" value="VOC"/>
    <property type="match status" value="1"/>
</dbReference>
<comment type="caution">
    <text evidence="2">The sequence shown here is derived from an EMBL/GenBank/DDBJ whole genome shotgun (WGS) entry which is preliminary data.</text>
</comment>
<dbReference type="EMBL" id="QKRB01000042">
    <property type="protein sequence ID" value="PZD96114.1"/>
    <property type="molecule type" value="Genomic_DNA"/>
</dbReference>
<organism evidence="2 3">
    <name type="scientific">Paenibacillus sambharensis</name>
    <dbReference type="NCBI Taxonomy" id="1803190"/>
    <lineage>
        <taxon>Bacteria</taxon>
        <taxon>Bacillati</taxon>
        <taxon>Bacillota</taxon>
        <taxon>Bacilli</taxon>
        <taxon>Bacillales</taxon>
        <taxon>Paenibacillaceae</taxon>
        <taxon>Paenibacillus</taxon>
    </lineage>
</organism>
<proteinExistence type="predicted"/>
<dbReference type="SUPFAM" id="SSF54593">
    <property type="entry name" value="Glyoxalase/Bleomycin resistance protein/Dihydroxybiphenyl dioxygenase"/>
    <property type="match status" value="2"/>
</dbReference>
<dbReference type="PROSITE" id="PS51819">
    <property type="entry name" value="VOC"/>
    <property type="match status" value="2"/>
</dbReference>
<dbReference type="Gene3D" id="3.10.180.10">
    <property type="entry name" value="2,3-Dihydroxybiphenyl 1,2-Dioxygenase, domain 1"/>
    <property type="match status" value="2"/>
</dbReference>
<feature type="domain" description="VOC" evidence="1">
    <location>
        <begin position="155"/>
        <end position="267"/>
    </location>
</feature>
<dbReference type="InterPro" id="IPR052164">
    <property type="entry name" value="Anthracycline_SecMetBiosynth"/>
</dbReference>
<evidence type="ECO:0000313" key="3">
    <source>
        <dbReference type="Proteomes" id="UP000249522"/>
    </source>
</evidence>
<keyword evidence="3" id="KW-1185">Reference proteome</keyword>
<sequence>MAKSMDTNGKLTAVPLENRVGGVFIHVTDLTRAAEWYSRLFGLPVRQERLNSGPVYWFDFPETDLVLDSNAENRKNPSWHEGMKPRFMLPAADIDEAYEYIKFHANAELLTAPERHGPMAFFTFRDLEGNNLMACWSEEPIANHDQEAASPILPRIGGVFVDVKDMKAAARWYSSLLGQPLNEAGAEHPVYPVPVTGGAALLLDQNRHLNGETFTEIMYLETHDFEAALEHLKSIGVELAGEPAYFENLSEVPVLDPDGNRIVIAQMK</sequence>
<dbReference type="Pfam" id="PF00903">
    <property type="entry name" value="Glyoxalase"/>
    <property type="match status" value="2"/>
</dbReference>
<feature type="domain" description="VOC" evidence="1">
    <location>
        <begin position="19"/>
        <end position="137"/>
    </location>
</feature>
<dbReference type="InterPro" id="IPR037523">
    <property type="entry name" value="VOC_core"/>
</dbReference>
<evidence type="ECO:0000259" key="1">
    <source>
        <dbReference type="PROSITE" id="PS51819"/>
    </source>
</evidence>